<gene>
    <name evidence="2" type="ORF">GMARGA_LOCUS32914</name>
</gene>
<keyword evidence="3" id="KW-1185">Reference proteome</keyword>
<dbReference type="InterPro" id="IPR032675">
    <property type="entry name" value="LRR_dom_sf"/>
</dbReference>
<proteinExistence type="predicted"/>
<feature type="non-terminal residue" evidence="2">
    <location>
        <position position="106"/>
    </location>
</feature>
<evidence type="ECO:0000313" key="3">
    <source>
        <dbReference type="Proteomes" id="UP000789901"/>
    </source>
</evidence>
<feature type="coiled-coil region" evidence="1">
    <location>
        <begin position="66"/>
        <end position="97"/>
    </location>
</feature>
<feature type="non-terminal residue" evidence="2">
    <location>
        <position position="1"/>
    </location>
</feature>
<keyword evidence="1" id="KW-0175">Coiled coil</keyword>
<dbReference type="Proteomes" id="UP000789901">
    <property type="component" value="Unassembled WGS sequence"/>
</dbReference>
<dbReference type="EMBL" id="CAJVQB010053042">
    <property type="protein sequence ID" value="CAG8836193.1"/>
    <property type="molecule type" value="Genomic_DNA"/>
</dbReference>
<sequence>KEINVSNNHLAALKINESTNLEYLHVGNNQLRELDLERNTNLKSLICFENLTQLKLLDCDEILQPIANLKEIYEAKLKEIQTEKDKVLRNLQNEQASHRETLAKLI</sequence>
<reference evidence="2 3" key="1">
    <citation type="submission" date="2021-06" db="EMBL/GenBank/DDBJ databases">
        <authorList>
            <person name="Kallberg Y."/>
            <person name="Tangrot J."/>
            <person name="Rosling A."/>
        </authorList>
    </citation>
    <scope>NUCLEOTIDE SEQUENCE [LARGE SCALE GENOMIC DNA]</scope>
    <source>
        <strain evidence="2 3">120-4 pot B 10/14</strain>
    </source>
</reference>
<name>A0ABN7WPP7_GIGMA</name>
<evidence type="ECO:0000256" key="1">
    <source>
        <dbReference type="SAM" id="Coils"/>
    </source>
</evidence>
<comment type="caution">
    <text evidence="2">The sequence shown here is derived from an EMBL/GenBank/DDBJ whole genome shotgun (WGS) entry which is preliminary data.</text>
</comment>
<protein>
    <submittedName>
        <fullName evidence="2">5622_t:CDS:1</fullName>
    </submittedName>
</protein>
<dbReference type="SUPFAM" id="SSF52058">
    <property type="entry name" value="L domain-like"/>
    <property type="match status" value="1"/>
</dbReference>
<accession>A0ABN7WPP7</accession>
<dbReference type="Gene3D" id="3.80.10.10">
    <property type="entry name" value="Ribonuclease Inhibitor"/>
    <property type="match status" value="1"/>
</dbReference>
<evidence type="ECO:0000313" key="2">
    <source>
        <dbReference type="EMBL" id="CAG8836193.1"/>
    </source>
</evidence>
<organism evidence="2 3">
    <name type="scientific">Gigaspora margarita</name>
    <dbReference type="NCBI Taxonomy" id="4874"/>
    <lineage>
        <taxon>Eukaryota</taxon>
        <taxon>Fungi</taxon>
        <taxon>Fungi incertae sedis</taxon>
        <taxon>Mucoromycota</taxon>
        <taxon>Glomeromycotina</taxon>
        <taxon>Glomeromycetes</taxon>
        <taxon>Diversisporales</taxon>
        <taxon>Gigasporaceae</taxon>
        <taxon>Gigaspora</taxon>
    </lineage>
</organism>